<comment type="caution">
    <text evidence="8">The sequence shown here is derived from an EMBL/GenBank/DDBJ whole genome shotgun (WGS) entry which is preliminary data.</text>
</comment>
<dbReference type="PANTHER" id="PTHR13059">
    <property type="entry name" value="HMG-BOX TRANSCRIPTION FACTOR BBX"/>
    <property type="match status" value="1"/>
</dbReference>
<accession>A0ABR1EWD5</accession>
<keyword evidence="1" id="KW-0597">Phosphoprotein</keyword>
<organism evidence="8 9">
    <name type="scientific">Necator americanus</name>
    <name type="common">Human hookworm</name>
    <dbReference type="NCBI Taxonomy" id="51031"/>
    <lineage>
        <taxon>Eukaryota</taxon>
        <taxon>Metazoa</taxon>
        <taxon>Ecdysozoa</taxon>
        <taxon>Nematoda</taxon>
        <taxon>Chromadorea</taxon>
        <taxon>Rhabditida</taxon>
        <taxon>Rhabditina</taxon>
        <taxon>Rhabditomorpha</taxon>
        <taxon>Strongyloidea</taxon>
        <taxon>Ancylostomatidae</taxon>
        <taxon>Bunostominae</taxon>
        <taxon>Necator</taxon>
    </lineage>
</organism>
<protein>
    <recommendedName>
        <fullName evidence="7">Protein capicua homolog-like domain-containing protein</fullName>
    </recommendedName>
</protein>
<evidence type="ECO:0000259" key="7">
    <source>
        <dbReference type="Pfam" id="PF16090"/>
    </source>
</evidence>
<dbReference type="EMBL" id="JAVFWL010000006">
    <property type="protein sequence ID" value="KAK6766156.1"/>
    <property type="molecule type" value="Genomic_DNA"/>
</dbReference>
<evidence type="ECO:0000256" key="2">
    <source>
        <dbReference type="ARBA" id="ARBA00023015"/>
    </source>
</evidence>
<feature type="region of interest" description="Disordered" evidence="6">
    <location>
        <begin position="1"/>
        <end position="31"/>
    </location>
</feature>
<name>A0ABR1EWD5_NECAM</name>
<sequence>MEKQEGSPSQATGIIFPTSQRTTVDDPSGQSQELTAAGVNAFRFPSTSSLFPSELLRTLGVSQPYSPIAEETPPPVNLLEWLGTRVLARVSSGGYQPGSIKNVHDNKDVVVQFDDGQELRFDDVMSEANSNLIIADQAPSPSMIKSKTMVCVRLPTDQNVYRTGELISISNTPTKYLVRVTSSECDSSVSRANLRLLRPPWYEELMAALESRHSDAGSSSTTTPQSVLASPLTAPSSNGIMPNLPLSPESIITLLALRQQHMQQQLQAHQNSLNEQPSGSKKSSVVGSVDSDDDQGTSQQHETTTATDLAGFRKRHPAFPPRLFVPPHEAVSFEDDPSTSAPTAHIFPPMNTPQRYKKGEIVTNPGGIRKKFNGKQWRRLCSKDGCNKESQRRGYCSRHLSLKIKPGHVEHTSPTSSTAQNRKHQTWSGAFFHSHTALMKGFFSAENK</sequence>
<dbReference type="PANTHER" id="PTHR13059:SF13">
    <property type="entry name" value="PROTEIN CAPICUA HOMOLOG"/>
    <property type="match status" value="1"/>
</dbReference>
<feature type="compositionally biased region" description="Polar residues" evidence="6">
    <location>
        <begin position="216"/>
        <end position="234"/>
    </location>
</feature>
<feature type="compositionally biased region" description="Low complexity" evidence="6">
    <location>
        <begin position="278"/>
        <end position="289"/>
    </location>
</feature>
<dbReference type="Pfam" id="PF16090">
    <property type="entry name" value="DUF4819"/>
    <property type="match status" value="1"/>
</dbReference>
<proteinExistence type="predicted"/>
<feature type="compositionally biased region" description="Polar residues" evidence="6">
    <location>
        <begin position="1"/>
        <end position="22"/>
    </location>
</feature>
<keyword evidence="5" id="KW-0539">Nucleus</keyword>
<feature type="region of interest" description="Disordered" evidence="6">
    <location>
        <begin position="263"/>
        <end position="353"/>
    </location>
</feature>
<keyword evidence="9" id="KW-1185">Reference proteome</keyword>
<keyword evidence="4" id="KW-0804">Transcription</keyword>
<evidence type="ECO:0000256" key="6">
    <source>
        <dbReference type="SAM" id="MobiDB-lite"/>
    </source>
</evidence>
<evidence type="ECO:0000313" key="9">
    <source>
        <dbReference type="Proteomes" id="UP001303046"/>
    </source>
</evidence>
<keyword evidence="2" id="KW-0805">Transcription regulation</keyword>
<dbReference type="InterPro" id="IPR032147">
    <property type="entry name" value="Cic_dom"/>
</dbReference>
<evidence type="ECO:0000256" key="1">
    <source>
        <dbReference type="ARBA" id="ARBA00022553"/>
    </source>
</evidence>
<feature type="region of interest" description="Disordered" evidence="6">
    <location>
        <begin position="212"/>
        <end position="234"/>
    </location>
</feature>
<dbReference type="Gene3D" id="2.30.30.140">
    <property type="match status" value="1"/>
</dbReference>
<dbReference type="InterPro" id="IPR052412">
    <property type="entry name" value="CC-Dev_Transcription_Reg"/>
</dbReference>
<gene>
    <name evidence="8" type="primary">Necator_chrX.g25991</name>
    <name evidence="8" type="ORF">RB195_025825</name>
</gene>
<dbReference type="Proteomes" id="UP001303046">
    <property type="component" value="Unassembled WGS sequence"/>
</dbReference>
<feature type="domain" description="Protein capicua homolog-like" evidence="7">
    <location>
        <begin position="133"/>
        <end position="207"/>
    </location>
</feature>
<evidence type="ECO:0000256" key="5">
    <source>
        <dbReference type="ARBA" id="ARBA00023242"/>
    </source>
</evidence>
<keyword evidence="3" id="KW-0238">DNA-binding</keyword>
<reference evidence="8 9" key="1">
    <citation type="submission" date="2023-08" db="EMBL/GenBank/DDBJ databases">
        <title>A Necator americanus chromosomal reference genome.</title>
        <authorList>
            <person name="Ilik V."/>
            <person name="Petrzelkova K.J."/>
            <person name="Pardy F."/>
            <person name="Fuh T."/>
            <person name="Niatou-Singa F.S."/>
            <person name="Gouil Q."/>
            <person name="Baker L."/>
            <person name="Ritchie M.E."/>
            <person name="Jex A.R."/>
            <person name="Gazzola D."/>
            <person name="Li H."/>
            <person name="Toshio Fujiwara R."/>
            <person name="Zhan B."/>
            <person name="Aroian R.V."/>
            <person name="Pafco B."/>
            <person name="Schwarz E.M."/>
        </authorList>
    </citation>
    <scope>NUCLEOTIDE SEQUENCE [LARGE SCALE GENOMIC DNA]</scope>
    <source>
        <strain evidence="8 9">Aroian</strain>
        <tissue evidence="8">Whole animal</tissue>
    </source>
</reference>
<evidence type="ECO:0000256" key="4">
    <source>
        <dbReference type="ARBA" id="ARBA00023163"/>
    </source>
</evidence>
<evidence type="ECO:0000256" key="3">
    <source>
        <dbReference type="ARBA" id="ARBA00023125"/>
    </source>
</evidence>
<evidence type="ECO:0000313" key="8">
    <source>
        <dbReference type="EMBL" id="KAK6766156.1"/>
    </source>
</evidence>